<comment type="caution">
    <text evidence="1">The sequence shown here is derived from an EMBL/GenBank/DDBJ whole genome shotgun (WGS) entry which is preliminary data.</text>
</comment>
<dbReference type="EMBL" id="VSSQ01000030">
    <property type="protein sequence ID" value="MPL65975.1"/>
    <property type="molecule type" value="Genomic_DNA"/>
</dbReference>
<protein>
    <submittedName>
        <fullName evidence="1">Uncharacterized protein</fullName>
    </submittedName>
</protein>
<accession>A0A644TG72</accession>
<organism evidence="1">
    <name type="scientific">bioreactor metagenome</name>
    <dbReference type="NCBI Taxonomy" id="1076179"/>
    <lineage>
        <taxon>unclassified sequences</taxon>
        <taxon>metagenomes</taxon>
        <taxon>ecological metagenomes</taxon>
    </lineage>
</organism>
<dbReference type="AlphaFoldDB" id="A0A644TG72"/>
<gene>
    <name evidence="1" type="ORF">SDC9_11642</name>
</gene>
<reference evidence="1" key="1">
    <citation type="submission" date="2019-08" db="EMBL/GenBank/DDBJ databases">
        <authorList>
            <person name="Kucharzyk K."/>
            <person name="Murdoch R.W."/>
            <person name="Higgins S."/>
            <person name="Loffler F."/>
        </authorList>
    </citation>
    <scope>NUCLEOTIDE SEQUENCE</scope>
</reference>
<evidence type="ECO:0000313" key="1">
    <source>
        <dbReference type="EMBL" id="MPL65975.1"/>
    </source>
</evidence>
<sequence>MASRYHLYQRKLTTKNGKEYHLWYYWYWEGDKRVRAPAGSNKRAPRLKREAQNYIEYLEDKDRRAEVVPISQAMPLPLTQAPRPAFGAPKTFKEFASTMYLEDAKHLKRKALAAGSEISETIRLCHRSRIKNYLIPKWGSFTWARFQEEGFADDFFDWLVDLERYAEPNGKGLYGK</sequence>
<proteinExistence type="predicted"/>
<name>A0A644TG72_9ZZZZ</name>